<evidence type="ECO:0000313" key="2">
    <source>
        <dbReference type="EMBL" id="GGJ92095.1"/>
    </source>
</evidence>
<dbReference type="RefSeq" id="WP_188982794.1">
    <property type="nucleotide sequence ID" value="NZ_BMPO01000003.1"/>
</dbReference>
<gene>
    <name evidence="2" type="ORF">GCM10009304_17360</name>
</gene>
<proteinExistence type="predicted"/>
<keyword evidence="3" id="KW-1185">Reference proteome</keyword>
<keyword evidence="1" id="KW-1133">Transmembrane helix</keyword>
<accession>A0A917PUE0</accession>
<feature type="transmembrane region" description="Helical" evidence="1">
    <location>
        <begin position="12"/>
        <end position="35"/>
    </location>
</feature>
<reference evidence="2" key="1">
    <citation type="journal article" date="2014" name="Int. J. Syst. Evol. Microbiol.">
        <title>Complete genome sequence of Corynebacterium casei LMG S-19264T (=DSM 44701T), isolated from a smear-ripened cheese.</title>
        <authorList>
            <consortium name="US DOE Joint Genome Institute (JGI-PGF)"/>
            <person name="Walter F."/>
            <person name="Albersmeier A."/>
            <person name="Kalinowski J."/>
            <person name="Ruckert C."/>
        </authorList>
    </citation>
    <scope>NUCLEOTIDE SEQUENCE</scope>
    <source>
        <strain evidence="2">JCM 30078</strain>
    </source>
</reference>
<reference evidence="2" key="2">
    <citation type="submission" date="2020-09" db="EMBL/GenBank/DDBJ databases">
        <authorList>
            <person name="Sun Q."/>
            <person name="Ohkuma M."/>
        </authorList>
    </citation>
    <scope>NUCLEOTIDE SEQUENCE</scope>
    <source>
        <strain evidence="2">JCM 30078</strain>
    </source>
</reference>
<name>A0A917PUE0_9PSED</name>
<dbReference type="EMBL" id="BMPO01000003">
    <property type="protein sequence ID" value="GGJ92095.1"/>
    <property type="molecule type" value="Genomic_DNA"/>
</dbReference>
<comment type="caution">
    <text evidence="2">The sequence shown here is derived from an EMBL/GenBank/DDBJ whole genome shotgun (WGS) entry which is preliminary data.</text>
</comment>
<protein>
    <submittedName>
        <fullName evidence="2">Uncharacterized protein</fullName>
    </submittedName>
</protein>
<keyword evidence="1" id="KW-0472">Membrane</keyword>
<keyword evidence="1" id="KW-0812">Transmembrane</keyword>
<organism evidence="2 3">
    <name type="scientific">Pseudomonas matsuisoli</name>
    <dbReference type="NCBI Taxonomy" id="1515666"/>
    <lineage>
        <taxon>Bacteria</taxon>
        <taxon>Pseudomonadati</taxon>
        <taxon>Pseudomonadota</taxon>
        <taxon>Gammaproteobacteria</taxon>
        <taxon>Pseudomonadales</taxon>
        <taxon>Pseudomonadaceae</taxon>
        <taxon>Pseudomonas</taxon>
    </lineage>
</organism>
<sequence>MFLYHWIRENQFIFTLGISTATLCVWIFYAHLLLLSHRRQRRPKLIINRGAGRDLNSLCLISNMSAEPVFINQIFFLLHTSKGVYACDVTDVREGGDEDNPREIVLSQATHQGPLRQGDFTHIGSFAALIRRTAKKHALDVDEHLFPSDGLTFHSIEIRVIAYYSSEPDAIGVMRGYELTGCEGICGLHAEDHQTKQFTTPRQRRWIRKRWMISD</sequence>
<evidence type="ECO:0000313" key="3">
    <source>
        <dbReference type="Proteomes" id="UP000635983"/>
    </source>
</evidence>
<dbReference type="AlphaFoldDB" id="A0A917PUE0"/>
<evidence type="ECO:0000256" key="1">
    <source>
        <dbReference type="SAM" id="Phobius"/>
    </source>
</evidence>
<dbReference type="Proteomes" id="UP000635983">
    <property type="component" value="Unassembled WGS sequence"/>
</dbReference>